<gene>
    <name evidence="2" type="ORF">IMG5_144030</name>
</gene>
<dbReference type="Proteomes" id="UP000008983">
    <property type="component" value="Unassembled WGS sequence"/>
</dbReference>
<keyword evidence="3" id="KW-1185">Reference proteome</keyword>
<feature type="non-terminal residue" evidence="2">
    <location>
        <position position="1"/>
    </location>
</feature>
<reference evidence="2 3" key="1">
    <citation type="submission" date="2011-07" db="EMBL/GenBank/DDBJ databases">
        <authorList>
            <person name="Coyne R."/>
            <person name="Brami D."/>
            <person name="Johnson J."/>
            <person name="Hostetler J."/>
            <person name="Hannick L."/>
            <person name="Clark T."/>
            <person name="Cassidy-Hanley D."/>
            <person name="Inman J."/>
        </authorList>
    </citation>
    <scope>NUCLEOTIDE SEQUENCE [LARGE SCALE GENOMIC DNA]</scope>
    <source>
        <strain evidence="2 3">G5</strain>
    </source>
</reference>
<dbReference type="InParanoid" id="G0QXM8"/>
<evidence type="ECO:0000313" key="2">
    <source>
        <dbReference type="EMBL" id="EGR30028.1"/>
    </source>
</evidence>
<keyword evidence="1" id="KW-0472">Membrane</keyword>
<organism evidence="2 3">
    <name type="scientific">Ichthyophthirius multifiliis</name>
    <name type="common">White spot disease agent</name>
    <name type="synonym">Ich</name>
    <dbReference type="NCBI Taxonomy" id="5932"/>
    <lineage>
        <taxon>Eukaryota</taxon>
        <taxon>Sar</taxon>
        <taxon>Alveolata</taxon>
        <taxon>Ciliophora</taxon>
        <taxon>Intramacronucleata</taxon>
        <taxon>Oligohymenophorea</taxon>
        <taxon>Hymenostomatida</taxon>
        <taxon>Ophryoglenina</taxon>
        <taxon>Ichthyophthirius</taxon>
    </lineage>
</organism>
<feature type="transmembrane region" description="Helical" evidence="1">
    <location>
        <begin position="16"/>
        <end position="32"/>
    </location>
</feature>
<accession>G0QXM8</accession>
<dbReference type="AlphaFoldDB" id="G0QXM8"/>
<evidence type="ECO:0000256" key="1">
    <source>
        <dbReference type="SAM" id="Phobius"/>
    </source>
</evidence>
<feature type="transmembrane region" description="Helical" evidence="1">
    <location>
        <begin position="44"/>
        <end position="62"/>
    </location>
</feature>
<dbReference type="RefSeq" id="XP_004031264.1">
    <property type="nucleotide sequence ID" value="XM_004031216.1"/>
</dbReference>
<protein>
    <recommendedName>
        <fullName evidence="4">Transmembrane protein</fullName>
    </recommendedName>
</protein>
<proteinExistence type="predicted"/>
<evidence type="ECO:0000313" key="3">
    <source>
        <dbReference type="Proteomes" id="UP000008983"/>
    </source>
</evidence>
<name>G0QXM8_ICHMU</name>
<sequence length="154" mass="18770">QTKNKFSYFLYYSKKFKFYMIFAQFLSIFFEQVKKLSPLKILKIPFFISLQISGLFFIKTYIKKEISSKQKITSSYILLDPLFPNKSIKGSKNSRVRIYIRSYFSKEQQFWSKGSDICYKSLKFYIFYVFYYGLFKIQVEIYISFQFIRSCRLF</sequence>
<dbReference type="EMBL" id="GL984081">
    <property type="protein sequence ID" value="EGR30028.1"/>
    <property type="molecule type" value="Genomic_DNA"/>
</dbReference>
<dbReference type="GeneID" id="14906137"/>
<keyword evidence="1" id="KW-0812">Transmembrane</keyword>
<keyword evidence="1" id="KW-1133">Transmembrane helix</keyword>
<evidence type="ECO:0008006" key="4">
    <source>
        <dbReference type="Google" id="ProtNLM"/>
    </source>
</evidence>